<dbReference type="GO" id="GO:0005634">
    <property type="term" value="C:nucleus"/>
    <property type="evidence" value="ECO:0007669"/>
    <property type="project" value="UniProtKB-SubCell"/>
</dbReference>
<dbReference type="GO" id="GO:0008270">
    <property type="term" value="F:zinc ion binding"/>
    <property type="evidence" value="ECO:0007669"/>
    <property type="project" value="UniProtKB-KW"/>
</dbReference>
<evidence type="ECO:0000313" key="11">
    <source>
        <dbReference type="Proteomes" id="UP001162162"/>
    </source>
</evidence>
<keyword evidence="3" id="KW-0677">Repeat</keyword>
<organism evidence="10 11">
    <name type="scientific">Aromia moschata</name>
    <dbReference type="NCBI Taxonomy" id="1265417"/>
    <lineage>
        <taxon>Eukaryota</taxon>
        <taxon>Metazoa</taxon>
        <taxon>Ecdysozoa</taxon>
        <taxon>Arthropoda</taxon>
        <taxon>Hexapoda</taxon>
        <taxon>Insecta</taxon>
        <taxon>Pterygota</taxon>
        <taxon>Neoptera</taxon>
        <taxon>Endopterygota</taxon>
        <taxon>Coleoptera</taxon>
        <taxon>Polyphaga</taxon>
        <taxon>Cucujiformia</taxon>
        <taxon>Chrysomeloidea</taxon>
        <taxon>Cerambycidae</taxon>
        <taxon>Cerambycinae</taxon>
        <taxon>Callichromatini</taxon>
        <taxon>Aromia</taxon>
    </lineage>
</organism>
<evidence type="ECO:0000259" key="9">
    <source>
        <dbReference type="PROSITE" id="PS50157"/>
    </source>
</evidence>
<keyword evidence="11" id="KW-1185">Reference proteome</keyword>
<dbReference type="GO" id="GO:0003677">
    <property type="term" value="F:DNA binding"/>
    <property type="evidence" value="ECO:0007669"/>
    <property type="project" value="UniProtKB-KW"/>
</dbReference>
<keyword evidence="4 8" id="KW-0863">Zinc-finger</keyword>
<dbReference type="PROSITE" id="PS50157">
    <property type="entry name" value="ZINC_FINGER_C2H2_2"/>
    <property type="match status" value="1"/>
</dbReference>
<protein>
    <recommendedName>
        <fullName evidence="9">C2H2-type domain-containing protein</fullName>
    </recommendedName>
</protein>
<dbReference type="SUPFAM" id="SSF57667">
    <property type="entry name" value="beta-beta-alpha zinc fingers"/>
    <property type="match status" value="2"/>
</dbReference>
<evidence type="ECO:0000256" key="2">
    <source>
        <dbReference type="ARBA" id="ARBA00022723"/>
    </source>
</evidence>
<evidence type="ECO:0000256" key="8">
    <source>
        <dbReference type="PROSITE-ProRule" id="PRU00042"/>
    </source>
</evidence>
<accession>A0AAV8YBN7</accession>
<evidence type="ECO:0000256" key="6">
    <source>
        <dbReference type="ARBA" id="ARBA00023125"/>
    </source>
</evidence>
<comment type="caution">
    <text evidence="10">The sequence shown here is derived from an EMBL/GenBank/DDBJ whole genome shotgun (WGS) entry which is preliminary data.</text>
</comment>
<evidence type="ECO:0000256" key="3">
    <source>
        <dbReference type="ARBA" id="ARBA00022737"/>
    </source>
</evidence>
<keyword evidence="6" id="KW-0238">DNA-binding</keyword>
<evidence type="ECO:0000256" key="7">
    <source>
        <dbReference type="ARBA" id="ARBA00023242"/>
    </source>
</evidence>
<dbReference type="PROSITE" id="PS00028">
    <property type="entry name" value="ZINC_FINGER_C2H2_1"/>
    <property type="match status" value="1"/>
</dbReference>
<sequence>MEFEIKKEDDECDGNENDTLSLIDPGLIFSEDVEMKPTVVETSILLKWKRGNPMGHEVKSVEDVEGRIYPCQHCPYKAKRKCNLWQHMLVHKDSSKIKSYECKLCPYKTEAKICSDRTHADPQGPFRDTNLQLQLMFLQSDTEGQFKGTHVNSQECYRRENLRCTNAKPAIYQCTLCQCKVKGKQNLTQHMRTHVTTHDCDFCSYKTKSMKRFVQHVRIHKDDSKNTMRGSVELIR</sequence>
<evidence type="ECO:0000313" key="10">
    <source>
        <dbReference type="EMBL" id="KAJ8948500.1"/>
    </source>
</evidence>
<dbReference type="Gene3D" id="3.30.160.60">
    <property type="entry name" value="Classic Zinc Finger"/>
    <property type="match status" value="2"/>
</dbReference>
<reference evidence="10" key="1">
    <citation type="journal article" date="2023" name="Insect Mol. Biol.">
        <title>Genome sequencing provides insights into the evolution of gene families encoding plant cell wall-degrading enzymes in longhorned beetles.</title>
        <authorList>
            <person name="Shin N.R."/>
            <person name="Okamura Y."/>
            <person name="Kirsch R."/>
            <person name="Pauchet Y."/>
        </authorList>
    </citation>
    <scope>NUCLEOTIDE SEQUENCE</scope>
    <source>
        <strain evidence="10">AMC_N1</strain>
    </source>
</reference>
<dbReference type="InterPro" id="IPR036236">
    <property type="entry name" value="Znf_C2H2_sf"/>
</dbReference>
<dbReference type="PANTHER" id="PTHR24392:SF56">
    <property type="entry name" value="ZINC FINGER PROTEIN 510"/>
    <property type="match status" value="1"/>
</dbReference>
<dbReference type="AlphaFoldDB" id="A0AAV8YBN7"/>
<feature type="domain" description="C2H2-type" evidence="9">
    <location>
        <begin position="172"/>
        <end position="199"/>
    </location>
</feature>
<evidence type="ECO:0000256" key="4">
    <source>
        <dbReference type="ARBA" id="ARBA00022771"/>
    </source>
</evidence>
<dbReference type="EMBL" id="JAPWTK010000135">
    <property type="protein sequence ID" value="KAJ8948500.1"/>
    <property type="molecule type" value="Genomic_DNA"/>
</dbReference>
<name>A0AAV8YBN7_9CUCU</name>
<dbReference type="Proteomes" id="UP001162162">
    <property type="component" value="Unassembled WGS sequence"/>
</dbReference>
<gene>
    <name evidence="10" type="ORF">NQ318_000037</name>
</gene>
<proteinExistence type="predicted"/>
<keyword evidence="5" id="KW-0862">Zinc</keyword>
<dbReference type="SMART" id="SM00355">
    <property type="entry name" value="ZnF_C2H2"/>
    <property type="match status" value="3"/>
</dbReference>
<evidence type="ECO:0000256" key="5">
    <source>
        <dbReference type="ARBA" id="ARBA00022833"/>
    </source>
</evidence>
<comment type="subcellular location">
    <subcellularLocation>
        <location evidence="1">Nucleus</location>
    </subcellularLocation>
</comment>
<keyword evidence="7" id="KW-0539">Nucleus</keyword>
<keyword evidence="2" id="KW-0479">Metal-binding</keyword>
<evidence type="ECO:0000256" key="1">
    <source>
        <dbReference type="ARBA" id="ARBA00004123"/>
    </source>
</evidence>
<dbReference type="PANTHER" id="PTHR24392">
    <property type="entry name" value="ZINC FINGER PROTEIN"/>
    <property type="match status" value="1"/>
</dbReference>
<dbReference type="InterPro" id="IPR013087">
    <property type="entry name" value="Znf_C2H2_type"/>
</dbReference>